<gene>
    <name evidence="1" type="ORF">B0A52_03614</name>
</gene>
<dbReference type="Proteomes" id="UP000288859">
    <property type="component" value="Unassembled WGS sequence"/>
</dbReference>
<evidence type="ECO:0000313" key="2">
    <source>
        <dbReference type="Proteomes" id="UP000288859"/>
    </source>
</evidence>
<sequence length="108" mass="11812">MRPESGLRQTLKGLVFAGGPFRSYNPRPRGVSLKVYLAYFVYSHGLTRYSVAIRRVASTNACPLSTTTGIGGDQSLQTLRNAMMATVKSNRGNNIADGDRQCLDETQL</sequence>
<proteinExistence type="predicted"/>
<accession>A0A438N9I3</accession>
<dbReference type="AlphaFoldDB" id="A0A438N9I3"/>
<evidence type="ECO:0000313" key="1">
    <source>
        <dbReference type="EMBL" id="RVX72426.1"/>
    </source>
</evidence>
<comment type="caution">
    <text evidence="1">The sequence shown here is derived from an EMBL/GenBank/DDBJ whole genome shotgun (WGS) entry which is preliminary data.</text>
</comment>
<protein>
    <submittedName>
        <fullName evidence="1">Uncharacterized protein</fullName>
    </submittedName>
</protein>
<organism evidence="1 2">
    <name type="scientific">Exophiala mesophila</name>
    <name type="common">Black yeast-like fungus</name>
    <dbReference type="NCBI Taxonomy" id="212818"/>
    <lineage>
        <taxon>Eukaryota</taxon>
        <taxon>Fungi</taxon>
        <taxon>Dikarya</taxon>
        <taxon>Ascomycota</taxon>
        <taxon>Pezizomycotina</taxon>
        <taxon>Eurotiomycetes</taxon>
        <taxon>Chaetothyriomycetidae</taxon>
        <taxon>Chaetothyriales</taxon>
        <taxon>Herpotrichiellaceae</taxon>
        <taxon>Exophiala</taxon>
    </lineage>
</organism>
<name>A0A438N9I3_EXOME</name>
<reference evidence="1 2" key="1">
    <citation type="submission" date="2017-03" db="EMBL/GenBank/DDBJ databases">
        <title>Genomes of endolithic fungi from Antarctica.</title>
        <authorList>
            <person name="Coleine C."/>
            <person name="Masonjones S."/>
            <person name="Stajich J.E."/>
        </authorList>
    </citation>
    <scope>NUCLEOTIDE SEQUENCE [LARGE SCALE GENOMIC DNA]</scope>
    <source>
        <strain evidence="1 2">CCFEE 6314</strain>
    </source>
</reference>
<dbReference type="EMBL" id="NAJM01000012">
    <property type="protein sequence ID" value="RVX72426.1"/>
    <property type="molecule type" value="Genomic_DNA"/>
</dbReference>